<dbReference type="NCBIfam" id="TIGR00494">
    <property type="entry name" value="crcB"/>
    <property type="match status" value="1"/>
</dbReference>
<protein>
    <recommendedName>
        <fullName evidence="12">Fluoride-specific ion channel FluC</fullName>
    </recommendedName>
</protein>
<dbReference type="HAMAP" id="MF_00454">
    <property type="entry name" value="FluC"/>
    <property type="match status" value="1"/>
</dbReference>
<evidence type="ECO:0000256" key="9">
    <source>
        <dbReference type="ARBA" id="ARBA00023303"/>
    </source>
</evidence>
<evidence type="ECO:0000256" key="10">
    <source>
        <dbReference type="ARBA" id="ARBA00035120"/>
    </source>
</evidence>
<evidence type="ECO:0000256" key="8">
    <source>
        <dbReference type="ARBA" id="ARBA00023136"/>
    </source>
</evidence>
<evidence type="ECO:0000256" key="5">
    <source>
        <dbReference type="ARBA" id="ARBA00022989"/>
    </source>
</evidence>
<proteinExistence type="inferred from homology"/>
<feature type="binding site" evidence="12">
    <location>
        <position position="76"/>
    </location>
    <ligand>
        <name>Na(+)</name>
        <dbReference type="ChEBI" id="CHEBI:29101"/>
        <note>structural</note>
    </ligand>
</feature>
<keyword evidence="2 12" id="KW-1003">Cell membrane</keyword>
<keyword evidence="4 12" id="KW-0812">Transmembrane</keyword>
<keyword evidence="5 12" id="KW-1133">Transmembrane helix</keyword>
<feature type="transmembrane region" description="Helical" evidence="12">
    <location>
        <begin position="96"/>
        <end position="122"/>
    </location>
</feature>
<evidence type="ECO:0000256" key="11">
    <source>
        <dbReference type="ARBA" id="ARBA00035585"/>
    </source>
</evidence>
<evidence type="ECO:0000256" key="2">
    <source>
        <dbReference type="ARBA" id="ARBA00022475"/>
    </source>
</evidence>
<keyword evidence="7 12" id="KW-0406">Ion transport</keyword>
<reference evidence="14" key="1">
    <citation type="journal article" date="2019" name="Int. J. Syst. Evol. Microbiol.">
        <title>The Global Catalogue of Microorganisms (GCM) 10K type strain sequencing project: providing services to taxonomists for standard genome sequencing and annotation.</title>
        <authorList>
            <consortium name="The Broad Institute Genomics Platform"/>
            <consortium name="The Broad Institute Genome Sequencing Center for Infectious Disease"/>
            <person name="Wu L."/>
            <person name="Ma J."/>
        </authorList>
    </citation>
    <scope>NUCLEOTIDE SEQUENCE [LARGE SCALE GENOMIC DNA]</scope>
    <source>
        <strain evidence="14">JCM 18423</strain>
    </source>
</reference>
<evidence type="ECO:0000256" key="1">
    <source>
        <dbReference type="ARBA" id="ARBA00004651"/>
    </source>
</evidence>
<keyword evidence="8 12" id="KW-0472">Membrane</keyword>
<dbReference type="RefSeq" id="WP_345371320.1">
    <property type="nucleotide sequence ID" value="NZ_BAABKD010000011.1"/>
</dbReference>
<evidence type="ECO:0000256" key="7">
    <source>
        <dbReference type="ARBA" id="ARBA00023065"/>
    </source>
</evidence>
<keyword evidence="9 12" id="KW-0407">Ion channel</keyword>
<evidence type="ECO:0000313" key="14">
    <source>
        <dbReference type="Proteomes" id="UP001500227"/>
    </source>
</evidence>
<dbReference type="Pfam" id="PF02537">
    <property type="entry name" value="CRCB"/>
    <property type="match status" value="1"/>
</dbReference>
<evidence type="ECO:0000256" key="12">
    <source>
        <dbReference type="HAMAP-Rule" id="MF_00454"/>
    </source>
</evidence>
<dbReference type="Proteomes" id="UP001500227">
    <property type="component" value="Unassembled WGS sequence"/>
</dbReference>
<dbReference type="PANTHER" id="PTHR28259:SF1">
    <property type="entry name" value="FLUORIDE EXPORT PROTEIN 1-RELATED"/>
    <property type="match status" value="1"/>
</dbReference>
<comment type="subcellular location">
    <subcellularLocation>
        <location evidence="1 12">Cell membrane</location>
        <topology evidence="1 12">Multi-pass membrane protein</topology>
    </subcellularLocation>
</comment>
<keyword evidence="14" id="KW-1185">Reference proteome</keyword>
<keyword evidence="3" id="KW-0997">Cell inner membrane</keyword>
<feature type="transmembrane region" description="Helical" evidence="12">
    <location>
        <begin position="6"/>
        <end position="23"/>
    </location>
</feature>
<sequence length="127" mass="14083">MLLKQTLIVGLGGGLGAVTRWLIGVSLNQLFPFIALGTLGANWLGAFFMGLLFGAVQFAFSLNAYWQLFLATGFLGGLTTFSTFTAEGFTLLQQQYFFYLFLHLLLHLLGSFLCFYLGWFLIKTLSS</sequence>
<comment type="similarity">
    <text evidence="10 12">Belongs to the fluoride channel Fluc/FEX (TC 1.A.43) family.</text>
</comment>
<comment type="catalytic activity">
    <reaction evidence="11">
        <text>fluoride(in) = fluoride(out)</text>
        <dbReference type="Rhea" id="RHEA:76159"/>
        <dbReference type="ChEBI" id="CHEBI:17051"/>
    </reaction>
    <physiologicalReaction direction="left-to-right" evidence="11">
        <dbReference type="Rhea" id="RHEA:76160"/>
    </physiologicalReaction>
</comment>
<accession>A0ABP9MB97</accession>
<feature type="transmembrane region" description="Helical" evidence="12">
    <location>
        <begin position="64"/>
        <end position="84"/>
    </location>
</feature>
<dbReference type="PANTHER" id="PTHR28259">
    <property type="entry name" value="FLUORIDE EXPORT PROTEIN 1-RELATED"/>
    <property type="match status" value="1"/>
</dbReference>
<name>A0ABP9MB97_9BURK</name>
<feature type="transmembrane region" description="Helical" evidence="12">
    <location>
        <begin position="30"/>
        <end position="58"/>
    </location>
</feature>
<keyword evidence="12" id="KW-0479">Metal-binding</keyword>
<gene>
    <name evidence="12 13" type="primary">crcB</name>
    <name evidence="12" type="synonym">fluC</name>
    <name evidence="13" type="ORF">GCM10023337_18500</name>
</gene>
<evidence type="ECO:0000256" key="4">
    <source>
        <dbReference type="ARBA" id="ARBA00022692"/>
    </source>
</evidence>
<comment type="caution">
    <text evidence="13">The sequence shown here is derived from an EMBL/GenBank/DDBJ whole genome shotgun (WGS) entry which is preliminary data.</text>
</comment>
<keyword evidence="12" id="KW-0813">Transport</keyword>
<evidence type="ECO:0000256" key="6">
    <source>
        <dbReference type="ARBA" id="ARBA00023053"/>
    </source>
</evidence>
<organism evidence="13 14">
    <name type="scientific">Paenalcaligenes hermetiae</name>
    <dbReference type="NCBI Taxonomy" id="1157987"/>
    <lineage>
        <taxon>Bacteria</taxon>
        <taxon>Pseudomonadati</taxon>
        <taxon>Pseudomonadota</taxon>
        <taxon>Betaproteobacteria</taxon>
        <taxon>Burkholderiales</taxon>
        <taxon>Alcaligenaceae</taxon>
        <taxon>Paenalcaligenes</taxon>
    </lineage>
</organism>
<keyword evidence="6 12" id="KW-0915">Sodium</keyword>
<dbReference type="EMBL" id="BAABKD010000011">
    <property type="protein sequence ID" value="GAA5091940.1"/>
    <property type="molecule type" value="Genomic_DNA"/>
</dbReference>
<feature type="binding site" evidence="12">
    <location>
        <position position="79"/>
    </location>
    <ligand>
        <name>Na(+)</name>
        <dbReference type="ChEBI" id="CHEBI:29101"/>
        <note>structural</note>
    </ligand>
</feature>
<comment type="function">
    <text evidence="12">Fluoride-specific ion channel. Important for reducing fluoride concentration in the cell, thus reducing its toxicity.</text>
</comment>
<dbReference type="InterPro" id="IPR003691">
    <property type="entry name" value="FluC"/>
</dbReference>
<evidence type="ECO:0000256" key="3">
    <source>
        <dbReference type="ARBA" id="ARBA00022519"/>
    </source>
</evidence>
<comment type="activity regulation">
    <text evidence="12">Na(+) is not transported, but it plays an essential structural role and its presence is essential for fluoride channel function.</text>
</comment>
<evidence type="ECO:0000313" key="13">
    <source>
        <dbReference type="EMBL" id="GAA5091940.1"/>
    </source>
</evidence>